<organism evidence="1 2">
    <name type="scientific">Culex pipiens pipiens</name>
    <name type="common">Northern house mosquito</name>
    <dbReference type="NCBI Taxonomy" id="38569"/>
    <lineage>
        <taxon>Eukaryota</taxon>
        <taxon>Metazoa</taxon>
        <taxon>Ecdysozoa</taxon>
        <taxon>Arthropoda</taxon>
        <taxon>Hexapoda</taxon>
        <taxon>Insecta</taxon>
        <taxon>Pterygota</taxon>
        <taxon>Neoptera</taxon>
        <taxon>Endopterygota</taxon>
        <taxon>Diptera</taxon>
        <taxon>Nematocera</taxon>
        <taxon>Culicoidea</taxon>
        <taxon>Culicidae</taxon>
        <taxon>Culicinae</taxon>
        <taxon>Culicini</taxon>
        <taxon>Culex</taxon>
        <taxon>Culex</taxon>
    </lineage>
</organism>
<feature type="non-terminal residue" evidence="1">
    <location>
        <position position="1"/>
    </location>
</feature>
<name>A0ABD1DPU6_CULPP</name>
<comment type="caution">
    <text evidence="1">The sequence shown here is derived from an EMBL/GenBank/DDBJ whole genome shotgun (WGS) entry which is preliminary data.</text>
</comment>
<dbReference type="EMBL" id="JBEHCU010005257">
    <property type="protein sequence ID" value="KAL1400409.1"/>
    <property type="molecule type" value="Genomic_DNA"/>
</dbReference>
<evidence type="ECO:0000313" key="2">
    <source>
        <dbReference type="Proteomes" id="UP001562425"/>
    </source>
</evidence>
<keyword evidence="2" id="KW-1185">Reference proteome</keyword>
<reference evidence="1 2" key="1">
    <citation type="submission" date="2024-05" db="EMBL/GenBank/DDBJ databases">
        <title>Culex pipiens pipiens assembly and annotation.</title>
        <authorList>
            <person name="Alout H."/>
            <person name="Durand T."/>
        </authorList>
    </citation>
    <scope>NUCLEOTIDE SEQUENCE [LARGE SCALE GENOMIC DNA]</scope>
    <source>
        <strain evidence="1">HA-2024</strain>
        <tissue evidence="1">Whole body</tissue>
    </source>
</reference>
<sequence>YSTLYLMNCFNISGKRFSSVGFLF</sequence>
<evidence type="ECO:0000313" key="1">
    <source>
        <dbReference type="EMBL" id="KAL1400409.1"/>
    </source>
</evidence>
<gene>
    <name evidence="1" type="ORF">pipiens_007456</name>
</gene>
<dbReference type="Proteomes" id="UP001562425">
    <property type="component" value="Unassembled WGS sequence"/>
</dbReference>
<proteinExistence type="predicted"/>
<protein>
    <submittedName>
        <fullName evidence="1">Uncharacterized protein</fullName>
    </submittedName>
</protein>
<accession>A0ABD1DPU6</accession>
<dbReference type="AlphaFoldDB" id="A0ABD1DPU6"/>